<keyword evidence="5 6" id="KW-0408">Iron</keyword>
<accession>A0AAV0AM19</accession>
<keyword evidence="7" id="KW-0503">Monooxygenase</keyword>
<dbReference type="PROSITE" id="PS00086">
    <property type="entry name" value="CYTOCHROME_P450"/>
    <property type="match status" value="1"/>
</dbReference>
<dbReference type="Proteomes" id="UP001153365">
    <property type="component" value="Unassembled WGS sequence"/>
</dbReference>
<protein>
    <submittedName>
        <fullName evidence="9">Cytochrome P450</fullName>
    </submittedName>
</protein>
<keyword evidence="8" id="KW-0812">Transmembrane</keyword>
<dbReference type="SUPFAM" id="SSF48264">
    <property type="entry name" value="Cytochrome P450"/>
    <property type="match status" value="1"/>
</dbReference>
<name>A0AAV0AM19_PHAPC</name>
<dbReference type="PANTHER" id="PTHR24305">
    <property type="entry name" value="CYTOCHROME P450"/>
    <property type="match status" value="1"/>
</dbReference>
<dbReference type="GO" id="GO:0004497">
    <property type="term" value="F:monooxygenase activity"/>
    <property type="evidence" value="ECO:0007669"/>
    <property type="project" value="UniProtKB-KW"/>
</dbReference>
<dbReference type="GO" id="GO:0016705">
    <property type="term" value="F:oxidoreductase activity, acting on paired donors, with incorporation or reduction of molecular oxygen"/>
    <property type="evidence" value="ECO:0007669"/>
    <property type="project" value="InterPro"/>
</dbReference>
<dbReference type="InterPro" id="IPR017972">
    <property type="entry name" value="Cyt_P450_CS"/>
</dbReference>
<feature type="transmembrane region" description="Helical" evidence="8">
    <location>
        <begin position="70"/>
        <end position="88"/>
    </location>
</feature>
<keyword evidence="6 7" id="KW-0349">Heme</keyword>
<gene>
    <name evidence="9" type="ORF">PPACK8108_LOCUS4233</name>
</gene>
<dbReference type="GO" id="GO:0005506">
    <property type="term" value="F:iron ion binding"/>
    <property type="evidence" value="ECO:0007669"/>
    <property type="project" value="InterPro"/>
</dbReference>
<dbReference type="PANTHER" id="PTHR24305:SF166">
    <property type="entry name" value="CYTOCHROME P450 12A4, MITOCHONDRIAL-RELATED"/>
    <property type="match status" value="1"/>
</dbReference>
<evidence type="ECO:0000256" key="3">
    <source>
        <dbReference type="ARBA" id="ARBA00022723"/>
    </source>
</evidence>
<dbReference type="PRINTS" id="PR00463">
    <property type="entry name" value="EP450I"/>
</dbReference>
<dbReference type="Gene3D" id="1.10.630.10">
    <property type="entry name" value="Cytochrome P450"/>
    <property type="match status" value="1"/>
</dbReference>
<comment type="similarity">
    <text evidence="2 7">Belongs to the cytochrome P450 family.</text>
</comment>
<dbReference type="AlphaFoldDB" id="A0AAV0AM19"/>
<keyword evidence="3 6" id="KW-0479">Metal-binding</keyword>
<dbReference type="InterPro" id="IPR002401">
    <property type="entry name" value="Cyt_P450_E_grp-I"/>
</dbReference>
<evidence type="ECO:0000256" key="8">
    <source>
        <dbReference type="SAM" id="Phobius"/>
    </source>
</evidence>
<proteinExistence type="inferred from homology"/>
<comment type="caution">
    <text evidence="9">The sequence shown here is derived from an EMBL/GenBank/DDBJ whole genome shotgun (WGS) entry which is preliminary data.</text>
</comment>
<dbReference type="InterPro" id="IPR050121">
    <property type="entry name" value="Cytochrome_P450_monoxygenase"/>
</dbReference>
<dbReference type="InterPro" id="IPR036396">
    <property type="entry name" value="Cyt_P450_sf"/>
</dbReference>
<evidence type="ECO:0000256" key="6">
    <source>
        <dbReference type="PIRSR" id="PIRSR602401-1"/>
    </source>
</evidence>
<evidence type="ECO:0000256" key="5">
    <source>
        <dbReference type="ARBA" id="ARBA00023004"/>
    </source>
</evidence>
<evidence type="ECO:0000256" key="7">
    <source>
        <dbReference type="RuleBase" id="RU000461"/>
    </source>
</evidence>
<evidence type="ECO:0000313" key="10">
    <source>
        <dbReference type="Proteomes" id="UP001153365"/>
    </source>
</evidence>
<dbReference type="Pfam" id="PF00067">
    <property type="entry name" value="p450"/>
    <property type="match status" value="1"/>
</dbReference>
<feature type="binding site" description="axial binding residue" evidence="6">
    <location>
        <position position="571"/>
    </location>
    <ligand>
        <name>heme</name>
        <dbReference type="ChEBI" id="CHEBI:30413"/>
    </ligand>
    <ligandPart>
        <name>Fe</name>
        <dbReference type="ChEBI" id="CHEBI:18248"/>
    </ligandPart>
</feature>
<keyword evidence="10" id="KW-1185">Reference proteome</keyword>
<dbReference type="EMBL" id="CALTRL010000770">
    <property type="protein sequence ID" value="CAH7669593.1"/>
    <property type="molecule type" value="Genomic_DNA"/>
</dbReference>
<organism evidence="9 10">
    <name type="scientific">Phakopsora pachyrhizi</name>
    <name type="common">Asian soybean rust disease fungus</name>
    <dbReference type="NCBI Taxonomy" id="170000"/>
    <lineage>
        <taxon>Eukaryota</taxon>
        <taxon>Fungi</taxon>
        <taxon>Dikarya</taxon>
        <taxon>Basidiomycota</taxon>
        <taxon>Pucciniomycotina</taxon>
        <taxon>Pucciniomycetes</taxon>
        <taxon>Pucciniales</taxon>
        <taxon>Phakopsoraceae</taxon>
        <taxon>Phakopsora</taxon>
    </lineage>
</organism>
<dbReference type="GO" id="GO:0020037">
    <property type="term" value="F:heme binding"/>
    <property type="evidence" value="ECO:0007669"/>
    <property type="project" value="InterPro"/>
</dbReference>
<dbReference type="InterPro" id="IPR001128">
    <property type="entry name" value="Cyt_P450"/>
</dbReference>
<sequence>MSSFRGTSSVEQPFPLIHLLSHFIPSIFLTHPFNSESFLINTRSSSLNFVEERLKLALRREIERYYSRELCFYTIIILLICLFIYDALRPRPLNGIPTSGQYVWALGDSGALYRHMRINKTRTTFFVDQSKRVGPLSQVMIGPAGTWFGKLTGLGSHIVVVADGRQLVEICSKRASDFPDPGMTLEIYRGIIPHGQLALSTGPQFKHHRKAISPSISTKHLSKVTPKITNSVNELIKLWKHRSQILSESGESYFKAAQDLRLSTMDTISDIIFGKPFGVTSARVEHICSTAGAQSADSRPQFPALARYLNIIVAEVARCYIAPSKPLFWFTQKVFNRKLSKAKSQVFEFLKREVEVERQAQAEEKIYEADGFGNYLNSKDHDKVDSVLSLLVRDEELSKSRGQSPLSMEEITQELLVYWVAGHGTMACTLAWGVKFLSNHPEVQLKLRDQLLSVLPSSSERPPTFSDFAKLSSELGYLDATCYEILRCAKTLGEVSRKAGKDTSIMGHLIPKDTMIMMPHGFLGDEASNAKKLSSISSQLFSPERWLDARGQFDSQRLGTLHIFGHGPRGCFGKSLAILELKLYVAMLSMEFFFDKVPEEVNSMESVEFVANHPQMCVVRPILWSQWKEEA</sequence>
<evidence type="ECO:0000256" key="4">
    <source>
        <dbReference type="ARBA" id="ARBA00023002"/>
    </source>
</evidence>
<comment type="cofactor">
    <cofactor evidence="1 6">
        <name>heme</name>
        <dbReference type="ChEBI" id="CHEBI:30413"/>
    </cofactor>
</comment>
<evidence type="ECO:0000256" key="2">
    <source>
        <dbReference type="ARBA" id="ARBA00010617"/>
    </source>
</evidence>
<evidence type="ECO:0000256" key="1">
    <source>
        <dbReference type="ARBA" id="ARBA00001971"/>
    </source>
</evidence>
<evidence type="ECO:0000313" key="9">
    <source>
        <dbReference type="EMBL" id="CAH7669593.1"/>
    </source>
</evidence>
<keyword evidence="4 7" id="KW-0560">Oxidoreductase</keyword>
<keyword evidence="8" id="KW-0472">Membrane</keyword>
<keyword evidence="8" id="KW-1133">Transmembrane helix</keyword>
<reference evidence="9" key="1">
    <citation type="submission" date="2022-06" db="EMBL/GenBank/DDBJ databases">
        <authorList>
            <consortium name="SYNGENTA / RWTH Aachen University"/>
        </authorList>
    </citation>
    <scope>NUCLEOTIDE SEQUENCE</scope>
</reference>